<dbReference type="AlphaFoldDB" id="A0A841JQI4"/>
<comment type="caution">
    <text evidence="2">The sequence shown here is derived from an EMBL/GenBank/DDBJ whole genome shotgun (WGS) entry which is preliminary data.</text>
</comment>
<evidence type="ECO:0000256" key="1">
    <source>
        <dbReference type="ARBA" id="ARBA00022801"/>
    </source>
</evidence>
<keyword evidence="1 2" id="KW-0378">Hydrolase</keyword>
<organism evidence="2 3">
    <name type="scientific">Silvibacterium bohemicum</name>
    <dbReference type="NCBI Taxonomy" id="1577686"/>
    <lineage>
        <taxon>Bacteria</taxon>
        <taxon>Pseudomonadati</taxon>
        <taxon>Acidobacteriota</taxon>
        <taxon>Terriglobia</taxon>
        <taxon>Terriglobales</taxon>
        <taxon>Acidobacteriaceae</taxon>
        <taxon>Silvibacterium</taxon>
    </lineage>
</organism>
<dbReference type="SUPFAM" id="SSF53649">
    <property type="entry name" value="Alkaline phosphatase-like"/>
    <property type="match status" value="2"/>
</dbReference>
<evidence type="ECO:0000313" key="2">
    <source>
        <dbReference type="EMBL" id="MBB6143652.1"/>
    </source>
</evidence>
<dbReference type="RefSeq" id="WP_050058745.1">
    <property type="nucleotide sequence ID" value="NZ_JACHEK010000003.1"/>
</dbReference>
<dbReference type="InterPro" id="IPR007312">
    <property type="entry name" value="Phosphoesterase"/>
</dbReference>
<dbReference type="EMBL" id="JACHEK010000003">
    <property type="protein sequence ID" value="MBB6143652.1"/>
    <property type="molecule type" value="Genomic_DNA"/>
</dbReference>
<dbReference type="PANTHER" id="PTHR31956:SF1">
    <property type="entry name" value="NON-SPECIFIC PHOSPHOLIPASE C1"/>
    <property type="match status" value="1"/>
</dbReference>
<dbReference type="Proteomes" id="UP000538666">
    <property type="component" value="Unassembled WGS sequence"/>
</dbReference>
<dbReference type="GO" id="GO:0034480">
    <property type="term" value="F:phosphatidylcholine phospholipase C activity"/>
    <property type="evidence" value="ECO:0007669"/>
    <property type="project" value="UniProtKB-EC"/>
</dbReference>
<keyword evidence="3" id="KW-1185">Reference proteome</keyword>
<proteinExistence type="predicted"/>
<gene>
    <name evidence="2" type="ORF">HNQ77_001601</name>
</gene>
<dbReference type="Pfam" id="PF04185">
    <property type="entry name" value="Phosphoesterase"/>
    <property type="match status" value="1"/>
</dbReference>
<dbReference type="Gene3D" id="3.40.720.10">
    <property type="entry name" value="Alkaline Phosphatase, subunit A"/>
    <property type="match status" value="2"/>
</dbReference>
<accession>A0A841JQI4</accession>
<dbReference type="EC" id="3.1.4.3" evidence="2"/>
<protein>
    <submittedName>
        <fullName evidence="2">Phospholipase C</fullName>
        <ecNumber evidence="2">3.1.4.3</ecNumber>
    </submittedName>
</protein>
<name>A0A841JQI4_9BACT</name>
<dbReference type="OrthoDB" id="980947at2"/>
<reference evidence="2 3" key="1">
    <citation type="submission" date="2020-08" db="EMBL/GenBank/DDBJ databases">
        <title>Genomic Encyclopedia of Type Strains, Phase IV (KMG-IV): sequencing the most valuable type-strain genomes for metagenomic binning, comparative biology and taxonomic classification.</title>
        <authorList>
            <person name="Goeker M."/>
        </authorList>
    </citation>
    <scope>NUCLEOTIDE SEQUENCE [LARGE SCALE GENOMIC DNA]</scope>
    <source>
        <strain evidence="2 3">DSM 103733</strain>
    </source>
</reference>
<dbReference type="InterPro" id="IPR017850">
    <property type="entry name" value="Alkaline_phosphatase_core_sf"/>
</dbReference>
<dbReference type="PANTHER" id="PTHR31956">
    <property type="entry name" value="NON-SPECIFIC PHOSPHOLIPASE C4-RELATED"/>
    <property type="match status" value="1"/>
</dbReference>
<evidence type="ECO:0000313" key="3">
    <source>
        <dbReference type="Proteomes" id="UP000538666"/>
    </source>
</evidence>
<sequence>MTPTQVVSSVLRTVRAGLIAAAVFQFAVGNSFLEAQSQPKSRDNDTATPIKHVIVIIGENRSFDHVFATYVPKKGESVWNLLSEGIINADGTPGKNFDKAEQTAAYDEAPDAFLLSPAKTTFPGDVLPAPLVGGPQDSYIKDDSLTLAQQSENGLPADYYAYLVTGGTGQTSGTPDARIKNVSDLRPGPFQLTNGDTFTYNDYAQSPVHRFYQMWQQLNCDAAKATNKNPSGCNAGLFSWVETTVGAGANGIKQPATFSTEYSAGAVTTGEGSSALGFYNVQNGDAPYFKSLADEYAMSDNFHQSVNGGTGANHIMFGHGDAIWFSDGKGHAEVPPHDVATSSATVLDEVENPNPAPHTNNWYTDDGYGGGSFGSPAYGGGSYSDCSDDKQPGVAPIVNYLKSLPTPISPRCEKGHYYLLNNYNPGYFGNGNNAFTDTSSNNTVFTIPPSSTRSIGDSLIAANISWKYYGDQWNNYVPDPYQLNYGAIGSKTDEYCNICNPFQYDTSIMANASVRTAHIQDTANLYEDIKNGTLPAVSIIKPSGLVDGHPNSSKLDLFEGFTKKIVDEVKKNPKLWKDTAIFITEDEGGGYYDSGYVQPLDFFGDGTRIPLIVVSPYTKAGHISHEYADHVSILKFIERNWGLETVTTRSRDNFPNPIAAPGNPYVPVNSPAIDDLFSLFTFSNY</sequence>